<evidence type="ECO:0000256" key="7">
    <source>
        <dbReference type="ARBA" id="ARBA00022741"/>
    </source>
</evidence>
<gene>
    <name evidence="14" type="primary">argB_2</name>
    <name evidence="14" type="ORF">GCM10007933_14300</name>
</gene>
<organism evidence="14 15">
    <name type="scientific">Zoogloea oryzae</name>
    <dbReference type="NCBI Taxonomy" id="310767"/>
    <lineage>
        <taxon>Bacteria</taxon>
        <taxon>Pseudomonadati</taxon>
        <taxon>Pseudomonadota</taxon>
        <taxon>Betaproteobacteria</taxon>
        <taxon>Rhodocyclales</taxon>
        <taxon>Zoogloeaceae</taxon>
        <taxon>Zoogloea</taxon>
    </lineage>
</organism>
<keyword evidence="9" id="KW-0067">ATP-binding</keyword>
<dbReference type="GO" id="GO:0016301">
    <property type="term" value="F:kinase activity"/>
    <property type="evidence" value="ECO:0007669"/>
    <property type="project" value="UniProtKB-KW"/>
</dbReference>
<evidence type="ECO:0000256" key="8">
    <source>
        <dbReference type="ARBA" id="ARBA00022777"/>
    </source>
</evidence>
<evidence type="ECO:0000313" key="14">
    <source>
        <dbReference type="EMBL" id="GLT21975.1"/>
    </source>
</evidence>
<evidence type="ECO:0000256" key="12">
    <source>
        <dbReference type="ARBA" id="ARBA00048141"/>
    </source>
</evidence>
<keyword evidence="8 14" id="KW-0418">Kinase</keyword>
<comment type="caution">
    <text evidence="14">The sequence shown here is derived from an EMBL/GenBank/DDBJ whole genome shotgun (WGS) entry which is preliminary data.</text>
</comment>
<protein>
    <recommendedName>
        <fullName evidence="3">Acetylglutamate kinase</fullName>
        <ecNumber evidence="2">2.7.2.8</ecNumber>
    </recommendedName>
    <alternativeName>
        <fullName evidence="10">N-acetyl-L-glutamate 5-phosphotransferase</fullName>
    </alternativeName>
    <alternativeName>
        <fullName evidence="11">NAG kinase</fullName>
    </alternativeName>
</protein>
<evidence type="ECO:0000256" key="1">
    <source>
        <dbReference type="ARBA" id="ARBA00004828"/>
    </source>
</evidence>
<dbReference type="InterPro" id="IPR004662">
    <property type="entry name" value="AcgluKinase_fam"/>
</dbReference>
<comment type="catalytic activity">
    <reaction evidence="12">
        <text>N-acetyl-L-glutamate + ATP = N-acetyl-L-glutamyl 5-phosphate + ADP</text>
        <dbReference type="Rhea" id="RHEA:14629"/>
        <dbReference type="ChEBI" id="CHEBI:30616"/>
        <dbReference type="ChEBI" id="CHEBI:44337"/>
        <dbReference type="ChEBI" id="CHEBI:57936"/>
        <dbReference type="ChEBI" id="CHEBI:456216"/>
        <dbReference type="EC" id="2.7.2.8"/>
    </reaction>
</comment>
<dbReference type="SUPFAM" id="SSF53633">
    <property type="entry name" value="Carbamate kinase-like"/>
    <property type="match status" value="1"/>
</dbReference>
<evidence type="ECO:0000256" key="10">
    <source>
        <dbReference type="ARBA" id="ARBA00030178"/>
    </source>
</evidence>
<evidence type="ECO:0000256" key="5">
    <source>
        <dbReference type="ARBA" id="ARBA00022605"/>
    </source>
</evidence>
<evidence type="ECO:0000256" key="3">
    <source>
        <dbReference type="ARBA" id="ARBA00021197"/>
    </source>
</evidence>
<keyword evidence="5" id="KW-0028">Amino-acid biosynthesis</keyword>
<dbReference type="InterPro" id="IPR001048">
    <property type="entry name" value="Asp/Glu/Uridylate_kinase"/>
</dbReference>
<keyword evidence="6" id="KW-0808">Transferase</keyword>
<evidence type="ECO:0000256" key="9">
    <source>
        <dbReference type="ARBA" id="ARBA00022840"/>
    </source>
</evidence>
<evidence type="ECO:0000259" key="13">
    <source>
        <dbReference type="Pfam" id="PF00696"/>
    </source>
</evidence>
<dbReference type="EMBL" id="BSPX01000016">
    <property type="protein sequence ID" value="GLT21975.1"/>
    <property type="molecule type" value="Genomic_DNA"/>
</dbReference>
<dbReference type="InterPro" id="IPR036393">
    <property type="entry name" value="AceGlu_kinase-like_sf"/>
</dbReference>
<dbReference type="PANTHER" id="PTHR23342">
    <property type="entry name" value="N-ACETYLGLUTAMATE SYNTHASE"/>
    <property type="match status" value="1"/>
</dbReference>
<evidence type="ECO:0000313" key="15">
    <source>
        <dbReference type="Proteomes" id="UP001157167"/>
    </source>
</evidence>
<name>A0ABQ6FB63_9RHOO</name>
<feature type="domain" description="Aspartate/glutamate/uridylate kinase" evidence="13">
    <location>
        <begin position="74"/>
        <end position="220"/>
    </location>
</feature>
<keyword evidence="15" id="KW-1185">Reference proteome</keyword>
<dbReference type="RefSeq" id="WP_284187352.1">
    <property type="nucleotide sequence ID" value="NZ_BSPX01000016.1"/>
</dbReference>
<comment type="pathway">
    <text evidence="1">Amino-acid biosynthesis; L-arginine biosynthesis; N(2)-acetyl-L-ornithine from L-glutamate: step 2/4.</text>
</comment>
<evidence type="ECO:0000256" key="4">
    <source>
        <dbReference type="ARBA" id="ARBA00022571"/>
    </source>
</evidence>
<dbReference type="Pfam" id="PF00696">
    <property type="entry name" value="AA_kinase"/>
    <property type="match status" value="1"/>
</dbReference>
<evidence type="ECO:0000256" key="6">
    <source>
        <dbReference type="ARBA" id="ARBA00022679"/>
    </source>
</evidence>
<sequence>MSTALAPNALGKEQAQVLAEALPYIHAFHGKTFVIDYERSNVGHPVAWNSLGRDLALLSLVGLRLVVIHRGNVLNAELVSLINRHGGRAAGLTGVDGRFLQLRTAPMEAQCNGGLEIGVIDTTLLQMHFAKGFLPVIRPLASAPDGQVHPADGAQVAAALAAHLRASKLIVMRDAAGLTDANGQIVHRLSATEAETLGAEGRNAHLVRALRAGVGAVHVVDARRPDVLLLEILTRESRGTLVLPDGLASLVATSARYLSTDE</sequence>
<keyword evidence="7" id="KW-0547">Nucleotide-binding</keyword>
<accession>A0ABQ6FB63</accession>
<reference evidence="15" key="1">
    <citation type="journal article" date="2019" name="Int. J. Syst. Evol. Microbiol.">
        <title>The Global Catalogue of Microorganisms (GCM) 10K type strain sequencing project: providing services to taxonomists for standard genome sequencing and annotation.</title>
        <authorList>
            <consortium name="The Broad Institute Genomics Platform"/>
            <consortium name="The Broad Institute Genome Sequencing Center for Infectious Disease"/>
            <person name="Wu L."/>
            <person name="Ma J."/>
        </authorList>
    </citation>
    <scope>NUCLEOTIDE SEQUENCE [LARGE SCALE GENOMIC DNA]</scope>
    <source>
        <strain evidence="15">NBRC 102407</strain>
    </source>
</reference>
<proteinExistence type="predicted"/>
<keyword evidence="4" id="KW-0055">Arginine biosynthesis</keyword>
<dbReference type="PIRSF" id="PIRSF000728">
    <property type="entry name" value="NAGK"/>
    <property type="match status" value="1"/>
</dbReference>
<dbReference type="Gene3D" id="3.40.1160.10">
    <property type="entry name" value="Acetylglutamate kinase-like"/>
    <property type="match status" value="2"/>
</dbReference>
<evidence type="ECO:0000256" key="11">
    <source>
        <dbReference type="ARBA" id="ARBA00030639"/>
    </source>
</evidence>
<evidence type="ECO:0000256" key="2">
    <source>
        <dbReference type="ARBA" id="ARBA00013065"/>
    </source>
</evidence>
<dbReference type="Proteomes" id="UP001157167">
    <property type="component" value="Unassembled WGS sequence"/>
</dbReference>
<dbReference type="EC" id="2.7.2.8" evidence="2"/>
<dbReference type="PANTHER" id="PTHR23342:SF0">
    <property type="entry name" value="N-ACETYLGLUTAMATE SYNTHASE, MITOCHONDRIAL"/>
    <property type="match status" value="1"/>
</dbReference>